<feature type="compositionally biased region" description="Low complexity" evidence="12">
    <location>
        <begin position="24"/>
        <end position="39"/>
    </location>
</feature>
<feature type="chain" id="PRO_5047367450" evidence="13">
    <location>
        <begin position="20"/>
        <end position="750"/>
    </location>
</feature>
<evidence type="ECO:0000256" key="7">
    <source>
        <dbReference type="ARBA" id="ARBA00023136"/>
    </source>
</evidence>
<dbReference type="Proteomes" id="UP000640426">
    <property type="component" value="Unassembled WGS sequence"/>
</dbReference>
<keyword evidence="13" id="KW-0732">Signal</keyword>
<dbReference type="CDD" id="cd01347">
    <property type="entry name" value="ligand_gated_channel"/>
    <property type="match status" value="1"/>
</dbReference>
<keyword evidence="9 10" id="KW-0998">Cell outer membrane</keyword>
<comment type="similarity">
    <text evidence="2 10 11">Belongs to the TonB-dependent receptor family.</text>
</comment>
<keyword evidence="6 11" id="KW-0798">TonB box</keyword>
<organism evidence="16 17">
    <name type="scientific">Sphingomonas mollis</name>
    <dbReference type="NCBI Taxonomy" id="2795726"/>
    <lineage>
        <taxon>Bacteria</taxon>
        <taxon>Pseudomonadati</taxon>
        <taxon>Pseudomonadota</taxon>
        <taxon>Alphaproteobacteria</taxon>
        <taxon>Sphingomonadales</taxon>
        <taxon>Sphingomonadaceae</taxon>
        <taxon>Sphingomonas</taxon>
    </lineage>
</organism>
<keyword evidence="7 10" id="KW-0472">Membrane</keyword>
<evidence type="ECO:0000256" key="3">
    <source>
        <dbReference type="ARBA" id="ARBA00022448"/>
    </source>
</evidence>
<dbReference type="NCBIfam" id="TIGR01783">
    <property type="entry name" value="TonB-siderophor"/>
    <property type="match status" value="1"/>
</dbReference>
<evidence type="ECO:0000256" key="6">
    <source>
        <dbReference type="ARBA" id="ARBA00023077"/>
    </source>
</evidence>
<evidence type="ECO:0000259" key="15">
    <source>
        <dbReference type="Pfam" id="PF07715"/>
    </source>
</evidence>
<feature type="signal peptide" evidence="13">
    <location>
        <begin position="1"/>
        <end position="19"/>
    </location>
</feature>
<evidence type="ECO:0000259" key="14">
    <source>
        <dbReference type="Pfam" id="PF00593"/>
    </source>
</evidence>
<dbReference type="Pfam" id="PF07715">
    <property type="entry name" value="Plug"/>
    <property type="match status" value="1"/>
</dbReference>
<evidence type="ECO:0000256" key="10">
    <source>
        <dbReference type="PROSITE-ProRule" id="PRU01360"/>
    </source>
</evidence>
<accession>A0ABS0XTF4</accession>
<keyword evidence="8 16" id="KW-0675">Receptor</keyword>
<sequence length="750" mass="80921">MLAGSSLLSMALVLAGAPAIDPAAIPSPSPSSSSSADAGTGAGEPDQDQDIVVTGEKDKRPTTAMKLPLTLKETPQSVTVVDRQRIEDFNLTSVIEVLAQTPGVTISTTDSNRTNFNIRGFAVRNFQLDGVPTIYQVSGYENSAVGDMAIYDRVEVIRGAAGLVAGVGDPSATVNLIRKRAPAEFRGYYTMQGGSFSTYRFEGDVGGPVTKDGSVRARIVAAYTDRASYIDYQHDRIPVLYGTIEWDVTPHTRLRIGADYLRTDSRGSGWGSVPLLYSDGTKTNFPRSFSTAANFNQWLRETTTVFASVEQDIGRDWVARVSYNGRRGDNDSTLFNAPNGYPNRDGTGIGTPFSFYGEVDQNEDSVDGYVAGKVRLFGREHEVVGGLNYFERDFAAGRTGFTTAITPGYPTAATIDIDPWNPAIPRPAIVRTDALLFSQDLRQIGGYGVVRLNPADWLKVIVGARYTDYRVDRNDYNAAGALVPDGPNSVQHEKKWAPYGGVVVDLTKAVSLYASYASVFNPVSARNVNNDVLPPTTGANYEAGVKATPFGEGFTLSVAGFHIKQDNLTLTDPNGIPNSLPGNLTPSISVSGIKTWGGEAEVSGDPLPGWTINGSYTYARTEDRLGVRAVPWFPLHVGRVYTTYRLPGDRLTIGGGVTAQSRIFDRGNVPSGRFNANGTPVLIPGTVEQGAYATVDLLGRYKITERVTLSVNATNLLDKGYYRNVRFAFGGPGGFYGEPRRVMGNIRVAF</sequence>
<evidence type="ECO:0000313" key="17">
    <source>
        <dbReference type="Proteomes" id="UP000640426"/>
    </source>
</evidence>
<dbReference type="EMBL" id="JAELXS010000010">
    <property type="protein sequence ID" value="MBJ6123304.1"/>
    <property type="molecule type" value="Genomic_DNA"/>
</dbReference>
<dbReference type="InterPro" id="IPR036942">
    <property type="entry name" value="Beta-barrel_TonB_sf"/>
</dbReference>
<dbReference type="InterPro" id="IPR037066">
    <property type="entry name" value="Plug_dom_sf"/>
</dbReference>
<keyword evidence="4 10" id="KW-1134">Transmembrane beta strand</keyword>
<keyword evidence="17" id="KW-1185">Reference proteome</keyword>
<dbReference type="InterPro" id="IPR010105">
    <property type="entry name" value="TonB_sidphr_rcpt"/>
</dbReference>
<keyword evidence="3 10" id="KW-0813">Transport</keyword>
<dbReference type="PANTHER" id="PTHR32552">
    <property type="entry name" value="FERRICHROME IRON RECEPTOR-RELATED"/>
    <property type="match status" value="1"/>
</dbReference>
<evidence type="ECO:0000256" key="2">
    <source>
        <dbReference type="ARBA" id="ARBA00009810"/>
    </source>
</evidence>
<evidence type="ECO:0000256" key="1">
    <source>
        <dbReference type="ARBA" id="ARBA00004571"/>
    </source>
</evidence>
<dbReference type="Gene3D" id="2.170.130.10">
    <property type="entry name" value="TonB-dependent receptor, plug domain"/>
    <property type="match status" value="1"/>
</dbReference>
<reference evidence="17" key="1">
    <citation type="submission" date="2020-12" db="EMBL/GenBank/DDBJ databases">
        <title>Hymenobacter sp.</title>
        <authorList>
            <person name="Kim M.K."/>
        </authorList>
    </citation>
    <scope>NUCLEOTIDE SEQUENCE [LARGE SCALE GENOMIC DNA]</scope>
    <source>
        <strain evidence="17">BT553</strain>
    </source>
</reference>
<dbReference type="InterPro" id="IPR000531">
    <property type="entry name" value="Beta-barrel_TonB"/>
</dbReference>
<protein>
    <submittedName>
        <fullName evidence="16">TonB-dependent siderophore receptor</fullName>
    </submittedName>
</protein>
<feature type="domain" description="TonB-dependent receptor plug" evidence="15">
    <location>
        <begin position="71"/>
        <end position="171"/>
    </location>
</feature>
<evidence type="ECO:0000256" key="12">
    <source>
        <dbReference type="SAM" id="MobiDB-lite"/>
    </source>
</evidence>
<evidence type="ECO:0000313" key="16">
    <source>
        <dbReference type="EMBL" id="MBJ6123304.1"/>
    </source>
</evidence>
<dbReference type="SUPFAM" id="SSF56935">
    <property type="entry name" value="Porins"/>
    <property type="match status" value="1"/>
</dbReference>
<dbReference type="InterPro" id="IPR012910">
    <property type="entry name" value="Plug_dom"/>
</dbReference>
<comment type="caution">
    <text evidence="16">The sequence shown here is derived from an EMBL/GenBank/DDBJ whole genome shotgun (WGS) entry which is preliminary data.</text>
</comment>
<dbReference type="Pfam" id="PF00593">
    <property type="entry name" value="TonB_dep_Rec_b-barrel"/>
    <property type="match status" value="1"/>
</dbReference>
<gene>
    <name evidence="16" type="ORF">JAO74_16070</name>
</gene>
<evidence type="ECO:0000256" key="8">
    <source>
        <dbReference type="ARBA" id="ARBA00023170"/>
    </source>
</evidence>
<feature type="domain" description="TonB-dependent receptor-like beta-barrel" evidence="14">
    <location>
        <begin position="271"/>
        <end position="716"/>
    </location>
</feature>
<dbReference type="RefSeq" id="WP_199040472.1">
    <property type="nucleotide sequence ID" value="NZ_JAELXS010000010.1"/>
</dbReference>
<evidence type="ECO:0000256" key="9">
    <source>
        <dbReference type="ARBA" id="ARBA00023237"/>
    </source>
</evidence>
<feature type="region of interest" description="Disordered" evidence="12">
    <location>
        <begin position="24"/>
        <end position="63"/>
    </location>
</feature>
<dbReference type="Gene3D" id="2.40.170.20">
    <property type="entry name" value="TonB-dependent receptor, beta-barrel domain"/>
    <property type="match status" value="1"/>
</dbReference>
<dbReference type="InterPro" id="IPR039426">
    <property type="entry name" value="TonB-dep_rcpt-like"/>
</dbReference>
<dbReference type="PROSITE" id="PS52016">
    <property type="entry name" value="TONB_DEPENDENT_REC_3"/>
    <property type="match status" value="1"/>
</dbReference>
<evidence type="ECO:0000256" key="5">
    <source>
        <dbReference type="ARBA" id="ARBA00022692"/>
    </source>
</evidence>
<evidence type="ECO:0000256" key="4">
    <source>
        <dbReference type="ARBA" id="ARBA00022452"/>
    </source>
</evidence>
<keyword evidence="5 10" id="KW-0812">Transmembrane</keyword>
<evidence type="ECO:0000256" key="13">
    <source>
        <dbReference type="SAM" id="SignalP"/>
    </source>
</evidence>
<comment type="subcellular location">
    <subcellularLocation>
        <location evidence="1 10">Cell outer membrane</location>
        <topology evidence="1 10">Multi-pass membrane protein</topology>
    </subcellularLocation>
</comment>
<evidence type="ECO:0000256" key="11">
    <source>
        <dbReference type="RuleBase" id="RU003357"/>
    </source>
</evidence>
<name>A0ABS0XTF4_9SPHN</name>
<proteinExistence type="inferred from homology"/>
<dbReference type="PANTHER" id="PTHR32552:SF74">
    <property type="entry name" value="HYDROXAMATE SIDEROPHORE RECEPTOR FHUE"/>
    <property type="match status" value="1"/>
</dbReference>